<gene>
    <name evidence="3" type="ORF">GCM10009021_18450</name>
</gene>
<feature type="transmembrane region" description="Helical" evidence="2">
    <location>
        <begin position="46"/>
        <end position="69"/>
    </location>
</feature>
<comment type="caution">
    <text evidence="3">The sequence shown here is derived from an EMBL/GenBank/DDBJ whole genome shotgun (WGS) entry which is preliminary data.</text>
</comment>
<dbReference type="AlphaFoldDB" id="A0A830GCX5"/>
<organism evidence="3 4">
    <name type="scientific">Halarchaeum nitratireducens</name>
    <dbReference type="NCBI Taxonomy" id="489913"/>
    <lineage>
        <taxon>Archaea</taxon>
        <taxon>Methanobacteriati</taxon>
        <taxon>Methanobacteriota</taxon>
        <taxon>Stenosarchaea group</taxon>
        <taxon>Halobacteria</taxon>
        <taxon>Halobacteriales</taxon>
        <taxon>Halobacteriaceae</taxon>
    </lineage>
</organism>
<name>A0A830GCX5_9EURY</name>
<accession>A0A830GCX5</accession>
<dbReference type="OrthoDB" id="351168at2157"/>
<feature type="region of interest" description="Disordered" evidence="1">
    <location>
        <begin position="228"/>
        <end position="276"/>
    </location>
</feature>
<keyword evidence="4" id="KW-1185">Reference proteome</keyword>
<evidence type="ECO:0000256" key="1">
    <source>
        <dbReference type="SAM" id="MobiDB-lite"/>
    </source>
</evidence>
<dbReference type="Proteomes" id="UP000608850">
    <property type="component" value="Unassembled WGS sequence"/>
</dbReference>
<feature type="compositionally biased region" description="Acidic residues" evidence="1">
    <location>
        <begin position="228"/>
        <end position="246"/>
    </location>
</feature>
<evidence type="ECO:0000256" key="2">
    <source>
        <dbReference type="SAM" id="Phobius"/>
    </source>
</evidence>
<dbReference type="EMBL" id="BMOQ01000005">
    <property type="protein sequence ID" value="GGN17871.1"/>
    <property type="molecule type" value="Genomic_DNA"/>
</dbReference>
<feature type="transmembrane region" description="Helical" evidence="2">
    <location>
        <begin position="21"/>
        <end position="40"/>
    </location>
</feature>
<keyword evidence="2" id="KW-0812">Transmembrane</keyword>
<evidence type="ECO:0000313" key="4">
    <source>
        <dbReference type="Proteomes" id="UP000608850"/>
    </source>
</evidence>
<evidence type="ECO:0000313" key="3">
    <source>
        <dbReference type="EMBL" id="GGN17871.1"/>
    </source>
</evidence>
<reference evidence="3 4" key="1">
    <citation type="journal article" date="2019" name="Int. J. Syst. Evol. Microbiol.">
        <title>The Global Catalogue of Microorganisms (GCM) 10K type strain sequencing project: providing services to taxonomists for standard genome sequencing and annotation.</title>
        <authorList>
            <consortium name="The Broad Institute Genomics Platform"/>
            <consortium name="The Broad Institute Genome Sequencing Center for Infectious Disease"/>
            <person name="Wu L."/>
            <person name="Ma J."/>
        </authorList>
    </citation>
    <scope>NUCLEOTIDE SEQUENCE [LARGE SCALE GENOMIC DNA]</scope>
    <source>
        <strain evidence="3 4">JCM 16331</strain>
    </source>
</reference>
<dbReference type="RefSeq" id="WP_188878547.1">
    <property type="nucleotide sequence ID" value="NZ_BMOQ01000005.1"/>
</dbReference>
<sequence>MGLRPTFASAWDRHTYLLAEAQLLVAALVVTSGVLLWVFSPSIPALPAWGVHLLVGSLVLAPPCLLVGVRFAGWFDRRDWVDVQHINAVEDVAKDYKVPPDVWSEKIVEGPAPYPMNDGDTWVVREYEWLPDAGPSGQLVVRGCWLSELEDTKLLTTRSHFNRVYDTLQQSHIRLDLFADNLEDMAAALQSRLMNKITEAKQRGELLDKNAVTAVVDEFEDDIEEVTGDDLADLREDDVDPFDPDDIAGAVTEEIGANSPAAGSDAVATDRGGDGE</sequence>
<proteinExistence type="predicted"/>
<keyword evidence="2" id="KW-1133">Transmembrane helix</keyword>
<protein>
    <submittedName>
        <fullName evidence="3">Uncharacterized protein</fullName>
    </submittedName>
</protein>
<keyword evidence="2" id="KW-0472">Membrane</keyword>